<gene>
    <name evidence="1" type="ORF">HAV00_33130</name>
</gene>
<dbReference type="AlphaFoldDB" id="A0AAJ6MLD2"/>
<sequence>MRLEAGGNVGVGHGDLALLVTSIERDGDDGCINYKVSNGICAGV</sequence>
<proteinExistence type="predicted"/>
<dbReference type="EMBL" id="CP050066">
    <property type="protein sequence ID" value="WWE92048.1"/>
    <property type="molecule type" value="Genomic_DNA"/>
</dbReference>
<protein>
    <submittedName>
        <fullName evidence="1">Uncharacterized protein</fullName>
    </submittedName>
</protein>
<reference evidence="1 2" key="1">
    <citation type="journal article" date="2020" name="Int. J. Syst. Evol. Microbiol.">
        <title>Description and complete genome sequences of Bradyrhizobium symbiodeficiens sp. nov., a non-symbiotic bacterium associated with legumes native to Canada.</title>
        <authorList>
            <person name="Bromfield E.S.P."/>
            <person name="Cloutier S."/>
            <person name="Nguyen H.D.T."/>
        </authorList>
    </citation>
    <scope>NUCLEOTIDE SEQUENCE [LARGE SCALE GENOMIC DNA]</scope>
    <source>
        <strain evidence="1 2">101S1MB</strain>
    </source>
</reference>
<dbReference type="Proteomes" id="UP000500895">
    <property type="component" value="Chromosome"/>
</dbReference>
<evidence type="ECO:0000313" key="1">
    <source>
        <dbReference type="EMBL" id="WWE92048.1"/>
    </source>
</evidence>
<organism evidence="1 2">
    <name type="scientific">Bradyrhizobium symbiodeficiens</name>
    <dbReference type="NCBI Taxonomy" id="1404367"/>
    <lineage>
        <taxon>Bacteria</taxon>
        <taxon>Pseudomonadati</taxon>
        <taxon>Pseudomonadota</taxon>
        <taxon>Alphaproteobacteria</taxon>
        <taxon>Hyphomicrobiales</taxon>
        <taxon>Nitrobacteraceae</taxon>
        <taxon>Bradyrhizobium</taxon>
    </lineage>
</organism>
<accession>A0AAJ6MLD2</accession>
<evidence type="ECO:0000313" key="2">
    <source>
        <dbReference type="Proteomes" id="UP000500895"/>
    </source>
</evidence>
<dbReference type="RefSeq" id="WP_283810784.1">
    <property type="nucleotide sequence ID" value="NZ_CP050066.2"/>
</dbReference>
<name>A0AAJ6MLD2_9BRAD</name>